<keyword evidence="5 8" id="KW-1133">Transmembrane helix</keyword>
<feature type="chain" id="PRO_5045820343" evidence="9">
    <location>
        <begin position="24"/>
        <end position="844"/>
    </location>
</feature>
<evidence type="ECO:0000256" key="1">
    <source>
        <dbReference type="ARBA" id="ARBA00004651"/>
    </source>
</evidence>
<keyword evidence="4 8" id="KW-0812">Transmembrane</keyword>
<feature type="region of interest" description="Disordered" evidence="7">
    <location>
        <begin position="794"/>
        <end position="844"/>
    </location>
</feature>
<evidence type="ECO:0000259" key="11">
    <source>
        <dbReference type="Pfam" id="PF12607"/>
    </source>
</evidence>
<accession>A0ABZ1DXZ3</accession>
<evidence type="ECO:0000256" key="3">
    <source>
        <dbReference type="ARBA" id="ARBA00022475"/>
    </source>
</evidence>
<evidence type="ECO:0000256" key="9">
    <source>
        <dbReference type="SAM" id="SignalP"/>
    </source>
</evidence>
<evidence type="ECO:0000256" key="4">
    <source>
        <dbReference type="ARBA" id="ARBA00022692"/>
    </source>
</evidence>
<dbReference type="InterPro" id="IPR010920">
    <property type="entry name" value="LSM_dom_sf"/>
</dbReference>
<dbReference type="Pfam" id="PF00924">
    <property type="entry name" value="MS_channel_2nd"/>
    <property type="match status" value="1"/>
</dbReference>
<dbReference type="SUPFAM" id="SSF82861">
    <property type="entry name" value="Mechanosensitive channel protein MscS (YggB), transmembrane region"/>
    <property type="match status" value="1"/>
</dbReference>
<comment type="similarity">
    <text evidence="2">Belongs to the MscS (TC 1.A.23) family.</text>
</comment>
<protein>
    <submittedName>
        <fullName evidence="13">DUF3772 domain-containing protein</fullName>
    </submittedName>
</protein>
<organism evidence="13 14">
    <name type="scientific">Thioclava litoralis</name>
    <dbReference type="NCBI Taxonomy" id="3076557"/>
    <lineage>
        <taxon>Bacteria</taxon>
        <taxon>Pseudomonadati</taxon>
        <taxon>Pseudomonadota</taxon>
        <taxon>Alphaproteobacteria</taxon>
        <taxon>Rhodobacterales</taxon>
        <taxon>Paracoccaceae</taxon>
        <taxon>Thioclava</taxon>
    </lineage>
</organism>
<dbReference type="Gene3D" id="2.30.30.60">
    <property type="match status" value="1"/>
</dbReference>
<dbReference type="InterPro" id="IPR049278">
    <property type="entry name" value="MS_channel_C"/>
</dbReference>
<feature type="transmembrane region" description="Helical" evidence="8">
    <location>
        <begin position="600"/>
        <end position="629"/>
    </location>
</feature>
<feature type="transmembrane region" description="Helical" evidence="8">
    <location>
        <begin position="201"/>
        <end position="218"/>
    </location>
</feature>
<gene>
    <name evidence="13" type="ORF">RPE78_13365</name>
</gene>
<dbReference type="PANTHER" id="PTHR30347">
    <property type="entry name" value="POTASSIUM CHANNEL RELATED"/>
    <property type="match status" value="1"/>
</dbReference>
<feature type="domain" description="Mechanosensitive ion channel MscS" evidence="10">
    <location>
        <begin position="616"/>
        <end position="683"/>
    </location>
</feature>
<evidence type="ECO:0000256" key="7">
    <source>
        <dbReference type="SAM" id="MobiDB-lite"/>
    </source>
</evidence>
<dbReference type="InterPro" id="IPR011066">
    <property type="entry name" value="MscS_channel_C_sf"/>
</dbReference>
<feature type="domain" description="Mechanosensitive ion channel MscS C-terminal" evidence="12">
    <location>
        <begin position="692"/>
        <end position="773"/>
    </location>
</feature>
<dbReference type="PANTHER" id="PTHR30347:SF1">
    <property type="entry name" value="MECHANOSENSITIVE CHANNEL MSCK"/>
    <property type="match status" value="1"/>
</dbReference>
<dbReference type="InterPro" id="IPR006685">
    <property type="entry name" value="MscS_channel_2nd"/>
</dbReference>
<feature type="signal peptide" evidence="9">
    <location>
        <begin position="1"/>
        <end position="23"/>
    </location>
</feature>
<evidence type="ECO:0000313" key="13">
    <source>
        <dbReference type="EMBL" id="WRY33647.1"/>
    </source>
</evidence>
<keyword evidence="9" id="KW-0732">Signal</keyword>
<evidence type="ECO:0000256" key="8">
    <source>
        <dbReference type="SAM" id="Phobius"/>
    </source>
</evidence>
<dbReference type="InterPro" id="IPR011014">
    <property type="entry name" value="MscS_channel_TM-2"/>
</dbReference>
<feature type="transmembrane region" description="Helical" evidence="8">
    <location>
        <begin position="239"/>
        <end position="265"/>
    </location>
</feature>
<dbReference type="SUPFAM" id="SSF82689">
    <property type="entry name" value="Mechanosensitive channel protein MscS (YggB), C-terminal domain"/>
    <property type="match status" value="1"/>
</dbReference>
<evidence type="ECO:0000259" key="10">
    <source>
        <dbReference type="Pfam" id="PF00924"/>
    </source>
</evidence>
<sequence>MIQQVLRAAATVFFLLVAGMVWAQDQTAPDYKSWEKFAASAQTSINQDTAQISEQDLEDLRATLVTWRDKFNAARDTNASQIKTIRDQIEALGPAPAEGDSEDAAIAKRRSDLNDQLSKLQAPSITATEAATRADGLIRSLDSELRSRSTDKLLRLSPSPLNPVNWASALKVAGQLTGKLYEESKAQLEGTTRFEELRENGPVIAGLVLVALVLLGRGRRWMEDLSQWLLGRSSMRARMVIEMIVSVGQILVPLGGIVLLLQALQISGLFGATWQDFLRVLAGVATVTLFSAWLAGRLFPWNDRQASPFNLLSERRAEGRLLVVSMGFLQALWDPFGHWVVEQAMALTRASVSSATADAASTAATQLDAALAALTLPLQILAGLALFRTGAVLRRHVRNEDKQSVDRAFGDSLILLIGNAVIVVAVVGPLLGAIGYVNAANQLIWPMIKSLFLAGLVLTLQRFVAEVYVVLTKREDDGRDSLVPILMGFVLVLLALPVLALNWGARVEDLSEVWTTFSNGFDMGGVRISPSIFLVLAIVFAIGYAITRGVQAALRSTILPKTNIDKGGQNAILSGIGYIGIFLAALVAISSAGIDLSSLAIVAGALSVGVGFGLQTIVQNFVSGIILLIERPISEGDWIEVGTQMGVVKAISVRSTRIETFDRTEVIVPNADLISGQVTNWTRGNMTGRLIVPVGVAYGTDTRRIEKLLMEIAEDQPTVMMDPAPNVVFVGFGADSLNFEIRMILSDVNFKLRVMSEVNHQIAARFTREGIEIPFAQRDLWLRNPEALSGRYEDRPARWRDTEEEGHSRREAKLKENETPHDLGQPMPGEGFEDADADGGGDAR</sequence>
<dbReference type="Gene3D" id="3.30.70.100">
    <property type="match status" value="1"/>
</dbReference>
<evidence type="ECO:0000256" key="5">
    <source>
        <dbReference type="ARBA" id="ARBA00022989"/>
    </source>
</evidence>
<evidence type="ECO:0000259" key="12">
    <source>
        <dbReference type="Pfam" id="PF21082"/>
    </source>
</evidence>
<evidence type="ECO:0000256" key="6">
    <source>
        <dbReference type="ARBA" id="ARBA00023136"/>
    </source>
</evidence>
<dbReference type="RefSeq" id="WP_406720834.1">
    <property type="nucleotide sequence ID" value="NZ_CP135443.1"/>
</dbReference>
<feature type="transmembrane region" description="Helical" evidence="8">
    <location>
        <begin position="408"/>
        <end position="431"/>
    </location>
</feature>
<proteinExistence type="inferred from homology"/>
<feature type="transmembrane region" description="Helical" evidence="8">
    <location>
        <begin position="369"/>
        <end position="387"/>
    </location>
</feature>
<keyword evidence="14" id="KW-1185">Reference proteome</keyword>
<comment type="subcellular location">
    <subcellularLocation>
        <location evidence="1">Cell membrane</location>
        <topology evidence="1">Multi-pass membrane protein</topology>
    </subcellularLocation>
</comment>
<dbReference type="Pfam" id="PF12607">
    <property type="entry name" value="DUF3772"/>
    <property type="match status" value="1"/>
</dbReference>
<feature type="domain" description="DUF3772" evidence="11">
    <location>
        <begin position="126"/>
        <end position="182"/>
    </location>
</feature>
<evidence type="ECO:0000313" key="14">
    <source>
        <dbReference type="Proteomes" id="UP001623290"/>
    </source>
</evidence>
<dbReference type="InterPro" id="IPR022249">
    <property type="entry name" value="DUF3772"/>
</dbReference>
<keyword evidence="3" id="KW-1003">Cell membrane</keyword>
<feature type="compositionally biased region" description="Basic and acidic residues" evidence="7">
    <location>
        <begin position="794"/>
        <end position="821"/>
    </location>
</feature>
<feature type="transmembrane region" description="Helical" evidence="8">
    <location>
        <begin position="525"/>
        <end position="546"/>
    </location>
</feature>
<feature type="compositionally biased region" description="Acidic residues" evidence="7">
    <location>
        <begin position="831"/>
        <end position="844"/>
    </location>
</feature>
<dbReference type="InterPro" id="IPR052702">
    <property type="entry name" value="MscS-like_channel"/>
</dbReference>
<dbReference type="InterPro" id="IPR023408">
    <property type="entry name" value="MscS_beta-dom_sf"/>
</dbReference>
<dbReference type="SUPFAM" id="SSF50182">
    <property type="entry name" value="Sm-like ribonucleoproteins"/>
    <property type="match status" value="1"/>
</dbReference>
<evidence type="ECO:0000256" key="2">
    <source>
        <dbReference type="ARBA" id="ARBA00008017"/>
    </source>
</evidence>
<feature type="transmembrane region" description="Helical" evidence="8">
    <location>
        <begin position="277"/>
        <end position="300"/>
    </location>
</feature>
<feature type="transmembrane region" description="Helical" evidence="8">
    <location>
        <begin position="571"/>
        <end position="594"/>
    </location>
</feature>
<keyword evidence="6 8" id="KW-0472">Membrane</keyword>
<dbReference type="Proteomes" id="UP001623290">
    <property type="component" value="Chromosome"/>
</dbReference>
<reference evidence="13 14" key="1">
    <citation type="submission" date="2023-09" db="EMBL/GenBank/DDBJ databases">
        <title>Thioclava shenzhenensis sp. nov., a multidrug resistant bacteria-antagonizing species isolated from coastal seawater.</title>
        <authorList>
            <person name="Long M."/>
        </authorList>
    </citation>
    <scope>NUCLEOTIDE SEQUENCE [LARGE SCALE GENOMIC DNA]</scope>
    <source>
        <strain evidence="13 14">FTW29</strain>
    </source>
</reference>
<dbReference type="EMBL" id="CP135443">
    <property type="protein sequence ID" value="WRY33647.1"/>
    <property type="molecule type" value="Genomic_DNA"/>
</dbReference>
<dbReference type="Gene3D" id="1.10.287.1260">
    <property type="match status" value="1"/>
</dbReference>
<dbReference type="Pfam" id="PF21082">
    <property type="entry name" value="MS_channel_3rd"/>
    <property type="match status" value="1"/>
</dbReference>
<feature type="transmembrane region" description="Helical" evidence="8">
    <location>
        <begin position="483"/>
        <end position="505"/>
    </location>
</feature>
<name>A0ABZ1DXZ3_9RHOB</name>
<feature type="transmembrane region" description="Helical" evidence="8">
    <location>
        <begin position="451"/>
        <end position="471"/>
    </location>
</feature>